<keyword evidence="8" id="KW-0539">Nucleus</keyword>
<evidence type="ECO:0000259" key="10">
    <source>
        <dbReference type="Pfam" id="PF02892"/>
    </source>
</evidence>
<comment type="caution">
    <text evidence="12">The sequence shown here is derived from an EMBL/GenBank/DDBJ whole genome shotgun (WGS) entry which is preliminary data.</text>
</comment>
<proteinExistence type="predicted"/>
<dbReference type="OrthoDB" id="2446412at2759"/>
<dbReference type="Proteomes" id="UP000789831">
    <property type="component" value="Unassembled WGS sequence"/>
</dbReference>
<evidence type="ECO:0000256" key="3">
    <source>
        <dbReference type="ARBA" id="ARBA00022771"/>
    </source>
</evidence>
<dbReference type="Pfam" id="PF02892">
    <property type="entry name" value="zf-BED"/>
    <property type="match status" value="1"/>
</dbReference>
<evidence type="ECO:0000256" key="6">
    <source>
        <dbReference type="ARBA" id="ARBA00023125"/>
    </source>
</evidence>
<reference evidence="12" key="1">
    <citation type="submission" date="2021-06" db="EMBL/GenBank/DDBJ databases">
        <authorList>
            <person name="Kallberg Y."/>
            <person name="Tangrot J."/>
            <person name="Rosling A."/>
        </authorList>
    </citation>
    <scope>NUCLEOTIDE SEQUENCE</scope>
    <source>
        <strain evidence="12">MT106</strain>
    </source>
</reference>
<accession>A0A9N9GN52</accession>
<sequence length="733" mass="84309">MKAEVRGLLGVLSKYPENTIGIFVVPSKTENYTRRAVEEAERSKFKILLTDKYDICHAIKIHSEDYVEETSYIRFGMADPEDDNEFDNYSLTNDEYISTEQESNSFVSTKTKETTCKIVDNNGKVCLKTYAHGSTTSNMIYHLTRKHGIVDSSSNTASTKNNQMDIQTSFQALRKKKKKSIEYEQIQQNLAEFIIEDNQPFYILQSPGFRKLLQSLDANFEIPCDKMIKLLITKGYNWSCDQLKSLLQADSISVSLTTDFWTSRSGHGYIGITCTWISNNMMMCEALLDLKQVPYPHTGEKIALLLQESIKEWNLEKKTIAITTDNASSMVKALRLIPGIKRIPCTAHTLQLTVGKGLASVQLLILRAKRLLDFFNHSPKQMEKLHQAQKDLNFEKINSTICDVSTRWNSTFLAWDHLIDLKCAISYLPGRMQSDLDNQVRLDGKCLAKIMLTMDEWKLIEALLEVLEDFQELTTTLSGAKYPTLNLVYPHVKAIFEELEVLDVLDDLNIDLTVNEISIPVLNNNTNTIFNELPNLNCKKPIILKLMTIKKHQLSLKQYWQFDNELSFVSCLLDPRVKNLGFLTSAQQIETWNLVRSIYNDESQIIPTFNSLITNNQSSESTQEFDENSNRRRRKGKLSDKVYKITPSNISFINDEITQYDDMRQVTREVNPLDWWRIRKNDYPILYRLARKYLGISGTSVPSERLFSDVGNQILAKRTSLDPQLVREIIFLK</sequence>
<protein>
    <submittedName>
        <fullName evidence="12">10339_t:CDS:1</fullName>
    </submittedName>
</protein>
<evidence type="ECO:0000256" key="4">
    <source>
        <dbReference type="ARBA" id="ARBA00022833"/>
    </source>
</evidence>
<feature type="domain" description="HAT C-terminal dimerisation" evidence="11">
    <location>
        <begin position="661"/>
        <end position="733"/>
    </location>
</feature>
<evidence type="ECO:0000313" key="12">
    <source>
        <dbReference type="EMBL" id="CAG8622584.1"/>
    </source>
</evidence>
<evidence type="ECO:0000313" key="13">
    <source>
        <dbReference type="Proteomes" id="UP000789831"/>
    </source>
</evidence>
<dbReference type="GO" id="GO:0005634">
    <property type="term" value="C:nucleus"/>
    <property type="evidence" value="ECO:0007669"/>
    <property type="project" value="UniProtKB-SubCell"/>
</dbReference>
<evidence type="ECO:0000256" key="9">
    <source>
        <dbReference type="SAM" id="MobiDB-lite"/>
    </source>
</evidence>
<comment type="subcellular location">
    <subcellularLocation>
        <location evidence="1">Nucleus</location>
    </subcellularLocation>
</comment>
<dbReference type="InterPro" id="IPR012337">
    <property type="entry name" value="RNaseH-like_sf"/>
</dbReference>
<keyword evidence="5" id="KW-0805">Transcription regulation</keyword>
<keyword evidence="13" id="KW-1185">Reference proteome</keyword>
<dbReference type="InterPro" id="IPR052035">
    <property type="entry name" value="ZnF_BED_domain_contain"/>
</dbReference>
<dbReference type="SUPFAM" id="SSF53098">
    <property type="entry name" value="Ribonuclease H-like"/>
    <property type="match status" value="1"/>
</dbReference>
<feature type="domain" description="BED-type" evidence="10">
    <location>
        <begin position="125"/>
        <end position="147"/>
    </location>
</feature>
<dbReference type="InterPro" id="IPR008906">
    <property type="entry name" value="HATC_C_dom"/>
</dbReference>
<keyword evidence="2" id="KW-0479">Metal-binding</keyword>
<dbReference type="SUPFAM" id="SSF140996">
    <property type="entry name" value="Hermes dimerisation domain"/>
    <property type="match status" value="1"/>
</dbReference>
<keyword evidence="6" id="KW-0238">DNA-binding</keyword>
<dbReference type="PANTHER" id="PTHR46481">
    <property type="entry name" value="ZINC FINGER BED DOMAIN-CONTAINING PROTEIN 4"/>
    <property type="match status" value="1"/>
</dbReference>
<organism evidence="12 13">
    <name type="scientific">Ambispora gerdemannii</name>
    <dbReference type="NCBI Taxonomy" id="144530"/>
    <lineage>
        <taxon>Eukaryota</taxon>
        <taxon>Fungi</taxon>
        <taxon>Fungi incertae sedis</taxon>
        <taxon>Mucoromycota</taxon>
        <taxon>Glomeromycotina</taxon>
        <taxon>Glomeromycetes</taxon>
        <taxon>Archaeosporales</taxon>
        <taxon>Ambisporaceae</taxon>
        <taxon>Ambispora</taxon>
    </lineage>
</organism>
<keyword evidence="4" id="KW-0862">Zinc</keyword>
<dbReference type="PANTHER" id="PTHR46481:SF10">
    <property type="entry name" value="ZINC FINGER BED DOMAIN-CONTAINING PROTEIN 39"/>
    <property type="match status" value="1"/>
</dbReference>
<dbReference type="Pfam" id="PF05699">
    <property type="entry name" value="Dimer_Tnp_hAT"/>
    <property type="match status" value="1"/>
</dbReference>
<dbReference type="InterPro" id="IPR003656">
    <property type="entry name" value="Znf_BED"/>
</dbReference>
<evidence type="ECO:0000256" key="5">
    <source>
        <dbReference type="ARBA" id="ARBA00023015"/>
    </source>
</evidence>
<evidence type="ECO:0000256" key="7">
    <source>
        <dbReference type="ARBA" id="ARBA00023163"/>
    </source>
</evidence>
<evidence type="ECO:0000256" key="1">
    <source>
        <dbReference type="ARBA" id="ARBA00004123"/>
    </source>
</evidence>
<evidence type="ECO:0000259" key="11">
    <source>
        <dbReference type="Pfam" id="PF05699"/>
    </source>
</evidence>
<evidence type="ECO:0000256" key="2">
    <source>
        <dbReference type="ARBA" id="ARBA00022723"/>
    </source>
</evidence>
<dbReference type="AlphaFoldDB" id="A0A9N9GN52"/>
<keyword evidence="7" id="KW-0804">Transcription</keyword>
<evidence type="ECO:0000256" key="8">
    <source>
        <dbReference type="ARBA" id="ARBA00023242"/>
    </source>
</evidence>
<dbReference type="GO" id="GO:0008270">
    <property type="term" value="F:zinc ion binding"/>
    <property type="evidence" value="ECO:0007669"/>
    <property type="project" value="UniProtKB-KW"/>
</dbReference>
<feature type="region of interest" description="Disordered" evidence="9">
    <location>
        <begin position="617"/>
        <end position="636"/>
    </location>
</feature>
<gene>
    <name evidence="12" type="ORF">AGERDE_LOCUS10135</name>
</gene>
<name>A0A9N9GN52_9GLOM</name>
<keyword evidence="3" id="KW-0863">Zinc-finger</keyword>
<dbReference type="EMBL" id="CAJVPL010002926">
    <property type="protein sequence ID" value="CAG8622584.1"/>
    <property type="molecule type" value="Genomic_DNA"/>
</dbReference>
<dbReference type="GO" id="GO:0003677">
    <property type="term" value="F:DNA binding"/>
    <property type="evidence" value="ECO:0007669"/>
    <property type="project" value="UniProtKB-KW"/>
</dbReference>
<dbReference type="GO" id="GO:0046983">
    <property type="term" value="F:protein dimerization activity"/>
    <property type="evidence" value="ECO:0007669"/>
    <property type="project" value="InterPro"/>
</dbReference>